<reference evidence="10" key="1">
    <citation type="journal article" date="2019" name="Int. J. Syst. Evol. Microbiol.">
        <title>The Global Catalogue of Microorganisms (GCM) 10K type strain sequencing project: providing services to taxonomists for standard genome sequencing and annotation.</title>
        <authorList>
            <consortium name="The Broad Institute Genomics Platform"/>
            <consortium name="The Broad Institute Genome Sequencing Center for Infectious Disease"/>
            <person name="Wu L."/>
            <person name="Ma J."/>
        </authorList>
    </citation>
    <scope>NUCLEOTIDE SEQUENCE [LARGE SCALE GENOMIC DNA]</scope>
    <source>
        <strain evidence="10">JCM 15478</strain>
    </source>
</reference>
<proteinExistence type="inferred from homology"/>
<keyword evidence="2 6" id="KW-0812">Transmembrane</keyword>
<feature type="compositionally biased region" description="Pro residues" evidence="7">
    <location>
        <begin position="8"/>
        <end position="31"/>
    </location>
</feature>
<evidence type="ECO:0000259" key="8">
    <source>
        <dbReference type="PROSITE" id="PS51012"/>
    </source>
</evidence>
<feature type="transmembrane region" description="Helical" evidence="6">
    <location>
        <begin position="207"/>
        <end position="227"/>
    </location>
</feature>
<dbReference type="EMBL" id="BAAAPE010000012">
    <property type="protein sequence ID" value="GAA2084281.1"/>
    <property type="molecule type" value="Genomic_DNA"/>
</dbReference>
<dbReference type="PIRSF" id="PIRSF006648">
    <property type="entry name" value="DrrB"/>
    <property type="match status" value="1"/>
</dbReference>
<name>A0ABP5HT45_9ACTN</name>
<evidence type="ECO:0000256" key="7">
    <source>
        <dbReference type="SAM" id="MobiDB-lite"/>
    </source>
</evidence>
<evidence type="ECO:0000313" key="10">
    <source>
        <dbReference type="Proteomes" id="UP001500016"/>
    </source>
</evidence>
<keyword evidence="6" id="KW-1003">Cell membrane</keyword>
<keyword evidence="6" id="KW-0813">Transport</keyword>
<comment type="subcellular location">
    <subcellularLocation>
        <location evidence="6">Cell membrane</location>
        <topology evidence="6">Multi-pass membrane protein</topology>
    </subcellularLocation>
    <subcellularLocation>
        <location evidence="1">Membrane</location>
        <topology evidence="1">Multi-pass membrane protein</topology>
    </subcellularLocation>
</comment>
<dbReference type="InterPro" id="IPR051784">
    <property type="entry name" value="Nod_factor_ABC_transporter"/>
</dbReference>
<evidence type="ECO:0000256" key="4">
    <source>
        <dbReference type="ARBA" id="ARBA00023136"/>
    </source>
</evidence>
<dbReference type="InterPro" id="IPR047817">
    <property type="entry name" value="ABC2_TM_bact-type"/>
</dbReference>
<feature type="transmembrane region" description="Helical" evidence="6">
    <location>
        <begin position="97"/>
        <end position="119"/>
    </location>
</feature>
<dbReference type="PANTHER" id="PTHR43229:SF2">
    <property type="entry name" value="NODULATION PROTEIN J"/>
    <property type="match status" value="1"/>
</dbReference>
<dbReference type="PROSITE" id="PS51012">
    <property type="entry name" value="ABC_TM2"/>
    <property type="match status" value="1"/>
</dbReference>
<dbReference type="RefSeq" id="WP_344531023.1">
    <property type="nucleotide sequence ID" value="NZ_BAAAPE010000012.1"/>
</dbReference>
<evidence type="ECO:0000256" key="3">
    <source>
        <dbReference type="ARBA" id="ARBA00022989"/>
    </source>
</evidence>
<keyword evidence="4 6" id="KW-0472">Membrane</keyword>
<feature type="transmembrane region" description="Helical" evidence="6">
    <location>
        <begin position="174"/>
        <end position="200"/>
    </location>
</feature>
<feature type="transmembrane region" description="Helical" evidence="6">
    <location>
        <begin position="65"/>
        <end position="85"/>
    </location>
</feature>
<evidence type="ECO:0000256" key="6">
    <source>
        <dbReference type="RuleBase" id="RU361157"/>
    </source>
</evidence>
<feature type="region of interest" description="Disordered" evidence="7">
    <location>
        <begin position="1"/>
        <end position="39"/>
    </location>
</feature>
<keyword evidence="5" id="KW-0046">Antibiotic resistance</keyword>
<evidence type="ECO:0000313" key="9">
    <source>
        <dbReference type="EMBL" id="GAA2084281.1"/>
    </source>
</evidence>
<dbReference type="Proteomes" id="UP001500016">
    <property type="component" value="Unassembled WGS sequence"/>
</dbReference>
<accession>A0ABP5HT45</accession>
<gene>
    <name evidence="9" type="ORF">GCM10009801_45310</name>
</gene>
<keyword evidence="3 6" id="KW-1133">Transmembrane helix</keyword>
<evidence type="ECO:0000256" key="2">
    <source>
        <dbReference type="ARBA" id="ARBA00022692"/>
    </source>
</evidence>
<comment type="caution">
    <text evidence="9">The sequence shown here is derived from an EMBL/GenBank/DDBJ whole genome shotgun (WGS) entry which is preliminary data.</text>
</comment>
<protein>
    <recommendedName>
        <fullName evidence="6">Transport permease protein</fullName>
    </recommendedName>
</protein>
<dbReference type="Pfam" id="PF01061">
    <property type="entry name" value="ABC2_membrane"/>
    <property type="match status" value="1"/>
</dbReference>
<keyword evidence="10" id="KW-1185">Reference proteome</keyword>
<feature type="domain" description="ABC transmembrane type-2" evidence="8">
    <location>
        <begin position="63"/>
        <end position="298"/>
    </location>
</feature>
<evidence type="ECO:0000256" key="5">
    <source>
        <dbReference type="ARBA" id="ARBA00023251"/>
    </source>
</evidence>
<sequence>MSGLMATPAPPAAPGPGPGPGEGPGPAPGPAPVAGRGGGPAAALSDVLALTGRHLRHLRRTPEKIIAVALTPVAMVVILGYLFASVVSVGEGEYHDYVMAGVFAQVALTCVGITALGVAGDMGKGLIDRFRSLPVARPAVLVSHTAADLVPALCSMAAVGGVGLLVGWRIDRGVLPALGGFALLIAFAYAMLWLGALLGLVMRNAEAINGISALVLVIASFLSSSFMPLNGLPTWLRTVTEWSPVSTVSESCRVLWGNAPAAHGSGLPVEHPVLVASLTVGAMIVVLVPLCLRTFRTAAVR</sequence>
<comment type="similarity">
    <text evidence="6">Belongs to the ABC-2 integral membrane protein family.</text>
</comment>
<dbReference type="PANTHER" id="PTHR43229">
    <property type="entry name" value="NODULATION PROTEIN J"/>
    <property type="match status" value="1"/>
</dbReference>
<feature type="transmembrane region" description="Helical" evidence="6">
    <location>
        <begin position="273"/>
        <end position="292"/>
    </location>
</feature>
<feature type="transmembrane region" description="Helical" evidence="6">
    <location>
        <begin position="140"/>
        <end position="168"/>
    </location>
</feature>
<evidence type="ECO:0000256" key="1">
    <source>
        <dbReference type="ARBA" id="ARBA00004141"/>
    </source>
</evidence>
<dbReference type="InterPro" id="IPR013525">
    <property type="entry name" value="ABC2_TM"/>
</dbReference>
<dbReference type="InterPro" id="IPR000412">
    <property type="entry name" value="ABC_2_transport"/>
</dbReference>
<organism evidence="9 10">
    <name type="scientific">Streptomyces albiaxialis</name>
    <dbReference type="NCBI Taxonomy" id="329523"/>
    <lineage>
        <taxon>Bacteria</taxon>
        <taxon>Bacillati</taxon>
        <taxon>Actinomycetota</taxon>
        <taxon>Actinomycetes</taxon>
        <taxon>Kitasatosporales</taxon>
        <taxon>Streptomycetaceae</taxon>
        <taxon>Streptomyces</taxon>
    </lineage>
</organism>